<keyword evidence="5" id="KW-1185">Reference proteome</keyword>
<dbReference type="InterPro" id="IPR038718">
    <property type="entry name" value="SNF2-like_sf"/>
</dbReference>
<dbReference type="GeneID" id="41963313"/>
<protein>
    <recommendedName>
        <fullName evidence="4">Helicase ATP-binding domain-containing protein</fullName>
    </recommendedName>
</protein>
<dbReference type="PANTHER" id="PTHR10799">
    <property type="entry name" value="SNF2/RAD54 HELICASE FAMILY"/>
    <property type="match status" value="1"/>
</dbReference>
<dbReference type="SUPFAM" id="SSF52540">
    <property type="entry name" value="P-loop containing nucleoside triphosphate hydrolases"/>
    <property type="match status" value="1"/>
</dbReference>
<feature type="region of interest" description="Disordered" evidence="3">
    <location>
        <begin position="64"/>
        <end position="105"/>
    </location>
</feature>
<dbReference type="InterPro" id="IPR014001">
    <property type="entry name" value="Helicase_ATP-bd"/>
</dbReference>
<dbReference type="PROSITE" id="PS51192">
    <property type="entry name" value="HELICASE_ATP_BIND_1"/>
    <property type="match status" value="1"/>
</dbReference>
<reference evidence="5 6" key="1">
    <citation type="journal article" date="2019" name="Mol. Biol. Evol.">
        <title>Blast fungal genomes show frequent chromosomal changes, gene gains and losses, and effector gene turnover.</title>
        <authorList>
            <person name="Gomez Luciano L.B."/>
            <person name="Jason Tsai I."/>
            <person name="Chuma I."/>
            <person name="Tosa Y."/>
            <person name="Chen Y.H."/>
            <person name="Li J.Y."/>
            <person name="Li M.Y."/>
            <person name="Jade Lu M.Y."/>
            <person name="Nakayashiki H."/>
            <person name="Li W.H."/>
        </authorList>
    </citation>
    <scope>NUCLEOTIDE SEQUENCE [LARGE SCALE GENOMIC DNA]</scope>
    <source>
        <strain evidence="5 6">NI907</strain>
    </source>
</reference>
<keyword evidence="1" id="KW-0547">Nucleotide-binding</keyword>
<dbReference type="Gene3D" id="3.40.50.10810">
    <property type="entry name" value="Tandem AAA-ATPase domain"/>
    <property type="match status" value="1"/>
</dbReference>
<dbReference type="GO" id="GO:0005524">
    <property type="term" value="F:ATP binding"/>
    <property type="evidence" value="ECO:0007669"/>
    <property type="project" value="InterPro"/>
</dbReference>
<gene>
    <name evidence="6" type="ORF">PgNI_08408</name>
</gene>
<proteinExistence type="predicted"/>
<sequence length="343" mass="37906">MGRLVGRHRRRLAPPFIHAVALNPQIAEIVANFQVTPDRFKLARTPAVVKVTSDITSRLVAGAGLSGVDPRNHATNVDSDYDNDNDSESEITDEDSDSEDSGDDEILGKYDEKVVEFLNTLPPVIERKHNSTPIEKVSALQEGIEPFQHQKVAAAFALDTLSDDNLFKGCLIADPPGLGKTLSSLMAASESRRPGDGPCVVVAPRSCCDQWMREGNRFFGDNLKMIMVTGEPISPMELFKYDVVVTAYSTLVAETQRCKKLLILDEGHAIKNTRTIAFNTIARFRERFDACIMLTATPLDNTWVDVFALACLLRGHNIRSLSNFRSAFTDPSDKKTQKNARVP</sequence>
<evidence type="ECO:0000256" key="3">
    <source>
        <dbReference type="SAM" id="MobiDB-lite"/>
    </source>
</evidence>
<evidence type="ECO:0000259" key="4">
    <source>
        <dbReference type="PROSITE" id="PS51192"/>
    </source>
</evidence>
<evidence type="ECO:0000256" key="2">
    <source>
        <dbReference type="ARBA" id="ARBA00022840"/>
    </source>
</evidence>
<dbReference type="AlphaFoldDB" id="A0A6P8AWR0"/>
<evidence type="ECO:0000256" key="1">
    <source>
        <dbReference type="ARBA" id="ARBA00022741"/>
    </source>
</evidence>
<dbReference type="SMART" id="SM00487">
    <property type="entry name" value="DEXDc"/>
    <property type="match status" value="1"/>
</dbReference>
<dbReference type="Proteomes" id="UP000515153">
    <property type="component" value="Chromosome V"/>
</dbReference>
<organism evidence="5 6">
    <name type="scientific">Pyricularia grisea</name>
    <name type="common">Crabgrass-specific blast fungus</name>
    <name type="synonym">Magnaporthe grisea</name>
    <dbReference type="NCBI Taxonomy" id="148305"/>
    <lineage>
        <taxon>Eukaryota</taxon>
        <taxon>Fungi</taxon>
        <taxon>Dikarya</taxon>
        <taxon>Ascomycota</taxon>
        <taxon>Pezizomycotina</taxon>
        <taxon>Sordariomycetes</taxon>
        <taxon>Sordariomycetidae</taxon>
        <taxon>Magnaporthales</taxon>
        <taxon>Pyriculariaceae</taxon>
        <taxon>Pyricularia</taxon>
    </lineage>
</organism>
<evidence type="ECO:0000313" key="6">
    <source>
        <dbReference type="RefSeq" id="XP_030979361.1"/>
    </source>
</evidence>
<name>A0A6P8AWR0_PYRGI</name>
<accession>A0A6P8AWR0</accession>
<dbReference type="InterPro" id="IPR000330">
    <property type="entry name" value="SNF2_N"/>
</dbReference>
<reference evidence="6" key="3">
    <citation type="submission" date="2025-08" db="UniProtKB">
        <authorList>
            <consortium name="RefSeq"/>
        </authorList>
    </citation>
    <scope>IDENTIFICATION</scope>
    <source>
        <strain evidence="6">NI907</strain>
    </source>
</reference>
<keyword evidence="2" id="KW-0067">ATP-binding</keyword>
<dbReference type="Pfam" id="PF00176">
    <property type="entry name" value="SNF2-rel_dom"/>
    <property type="match status" value="1"/>
</dbReference>
<dbReference type="InterPro" id="IPR027417">
    <property type="entry name" value="P-loop_NTPase"/>
</dbReference>
<feature type="compositionally biased region" description="Acidic residues" evidence="3">
    <location>
        <begin position="79"/>
        <end position="105"/>
    </location>
</feature>
<dbReference type="KEGG" id="pgri:PgNI_08408"/>
<feature type="domain" description="Helicase ATP-binding" evidence="4">
    <location>
        <begin position="161"/>
        <end position="316"/>
    </location>
</feature>
<dbReference type="RefSeq" id="XP_030979361.1">
    <property type="nucleotide sequence ID" value="XM_031128405.1"/>
</dbReference>
<evidence type="ECO:0000313" key="5">
    <source>
        <dbReference type="Proteomes" id="UP000515153"/>
    </source>
</evidence>
<reference evidence="6" key="2">
    <citation type="submission" date="2019-10" db="EMBL/GenBank/DDBJ databases">
        <authorList>
            <consortium name="NCBI Genome Project"/>
        </authorList>
    </citation>
    <scope>NUCLEOTIDE SEQUENCE</scope>
    <source>
        <strain evidence="6">NI907</strain>
    </source>
</reference>